<keyword evidence="1" id="KW-0812">Transmembrane</keyword>
<keyword evidence="1" id="KW-1133">Transmembrane helix</keyword>
<feature type="transmembrane region" description="Helical" evidence="1">
    <location>
        <begin position="12"/>
        <end position="31"/>
    </location>
</feature>
<evidence type="ECO:0000256" key="1">
    <source>
        <dbReference type="SAM" id="Phobius"/>
    </source>
</evidence>
<sequence length="54" mass="5829">MLVASNVLPSFLALLLIGFATFVFNIIIYVLPSRSVEAGNRHNKPQVAPFTIAG</sequence>
<reference evidence="2" key="1">
    <citation type="submission" date="2020-05" db="EMBL/GenBank/DDBJ databases">
        <authorList>
            <person name="Chiriac C."/>
            <person name="Salcher M."/>
            <person name="Ghai R."/>
            <person name="Kavagutti S V."/>
        </authorList>
    </citation>
    <scope>NUCLEOTIDE SEQUENCE</scope>
</reference>
<proteinExistence type="predicted"/>
<accession>A0A6J6H851</accession>
<name>A0A6J6H851_9ZZZZ</name>
<evidence type="ECO:0000313" key="2">
    <source>
        <dbReference type="EMBL" id="CAB4607979.1"/>
    </source>
</evidence>
<protein>
    <submittedName>
        <fullName evidence="2">Unannotated protein</fullName>
    </submittedName>
</protein>
<keyword evidence="1" id="KW-0472">Membrane</keyword>
<dbReference type="AlphaFoldDB" id="A0A6J6H851"/>
<organism evidence="2">
    <name type="scientific">freshwater metagenome</name>
    <dbReference type="NCBI Taxonomy" id="449393"/>
    <lineage>
        <taxon>unclassified sequences</taxon>
        <taxon>metagenomes</taxon>
        <taxon>ecological metagenomes</taxon>
    </lineage>
</organism>
<dbReference type="EMBL" id="CAEZUW010000021">
    <property type="protein sequence ID" value="CAB4607979.1"/>
    <property type="molecule type" value="Genomic_DNA"/>
</dbReference>
<gene>
    <name evidence="2" type="ORF">UFOPK1855_00243</name>
</gene>